<feature type="region of interest" description="Disordered" evidence="1">
    <location>
        <begin position="411"/>
        <end position="453"/>
    </location>
</feature>
<feature type="compositionally biased region" description="Basic and acidic residues" evidence="1">
    <location>
        <begin position="414"/>
        <end position="428"/>
    </location>
</feature>
<dbReference type="SUPFAM" id="SSF50156">
    <property type="entry name" value="PDZ domain-like"/>
    <property type="match status" value="1"/>
</dbReference>
<feature type="region of interest" description="Disordered" evidence="1">
    <location>
        <begin position="695"/>
        <end position="752"/>
    </location>
</feature>
<evidence type="ECO:0000313" key="3">
    <source>
        <dbReference type="EMBL" id="KAH8041046.1"/>
    </source>
</evidence>
<dbReference type="VEuPathDB" id="VectorBase:LOC119159501"/>
<feature type="region of interest" description="Disordered" evidence="1">
    <location>
        <begin position="324"/>
        <end position="378"/>
    </location>
</feature>
<feature type="domain" description="PDZ" evidence="2">
    <location>
        <begin position="77"/>
        <end position="148"/>
    </location>
</feature>
<comment type="caution">
    <text evidence="3">The sequence shown here is derived from an EMBL/GenBank/DDBJ whole genome shotgun (WGS) entry which is preliminary data.</text>
</comment>
<dbReference type="EMBL" id="JABSTU010000001">
    <property type="protein sequence ID" value="KAH8041046.1"/>
    <property type="molecule type" value="Genomic_DNA"/>
</dbReference>
<feature type="region of interest" description="Disordered" evidence="1">
    <location>
        <begin position="572"/>
        <end position="624"/>
    </location>
</feature>
<evidence type="ECO:0000259" key="2">
    <source>
        <dbReference type="PROSITE" id="PS50106"/>
    </source>
</evidence>
<feature type="compositionally biased region" description="Low complexity" evidence="1">
    <location>
        <begin position="163"/>
        <end position="175"/>
    </location>
</feature>
<dbReference type="CDD" id="cd00136">
    <property type="entry name" value="PDZ_canonical"/>
    <property type="match status" value="1"/>
</dbReference>
<dbReference type="Proteomes" id="UP000821866">
    <property type="component" value="Chromosome 1"/>
</dbReference>
<feature type="compositionally biased region" description="Acidic residues" evidence="1">
    <location>
        <begin position="429"/>
        <end position="445"/>
    </location>
</feature>
<dbReference type="InterPro" id="IPR036034">
    <property type="entry name" value="PDZ_sf"/>
</dbReference>
<gene>
    <name evidence="3" type="ORF">HPB51_013706</name>
</gene>
<feature type="compositionally biased region" description="Basic and acidic residues" evidence="1">
    <location>
        <begin position="337"/>
        <end position="361"/>
    </location>
</feature>
<feature type="compositionally biased region" description="Acidic residues" evidence="1">
    <location>
        <begin position="288"/>
        <end position="301"/>
    </location>
</feature>
<dbReference type="VEuPathDB" id="VectorBase:LOC119159499"/>
<proteinExistence type="predicted"/>
<dbReference type="Gene3D" id="2.30.42.10">
    <property type="match status" value="1"/>
</dbReference>
<dbReference type="AlphaFoldDB" id="A0A9J6F2M4"/>
<feature type="compositionally biased region" description="Low complexity" evidence="1">
    <location>
        <begin position="714"/>
        <end position="723"/>
    </location>
</feature>
<feature type="region of interest" description="Disordered" evidence="1">
    <location>
        <begin position="280"/>
        <end position="304"/>
    </location>
</feature>
<feature type="compositionally biased region" description="Acidic residues" evidence="1">
    <location>
        <begin position="369"/>
        <end position="378"/>
    </location>
</feature>
<name>A0A9J6F2M4_RHIMP</name>
<dbReference type="PROSITE" id="PS50106">
    <property type="entry name" value="PDZ"/>
    <property type="match status" value="1"/>
</dbReference>
<reference evidence="3" key="2">
    <citation type="submission" date="2021-09" db="EMBL/GenBank/DDBJ databases">
        <authorList>
            <person name="Jia N."/>
            <person name="Wang J."/>
            <person name="Shi W."/>
            <person name="Du L."/>
            <person name="Sun Y."/>
            <person name="Zhan W."/>
            <person name="Jiang J."/>
            <person name="Wang Q."/>
            <person name="Zhang B."/>
            <person name="Ji P."/>
            <person name="Sakyi L.B."/>
            <person name="Cui X."/>
            <person name="Yuan T."/>
            <person name="Jiang B."/>
            <person name="Yang W."/>
            <person name="Lam T.T.-Y."/>
            <person name="Chang Q."/>
            <person name="Ding S."/>
            <person name="Wang X."/>
            <person name="Zhu J."/>
            <person name="Ruan X."/>
            <person name="Zhao L."/>
            <person name="Wei J."/>
            <person name="Que T."/>
            <person name="Du C."/>
            <person name="Cheng J."/>
            <person name="Dai P."/>
            <person name="Han X."/>
            <person name="Huang E."/>
            <person name="Gao Y."/>
            <person name="Liu J."/>
            <person name="Shao H."/>
            <person name="Ye R."/>
            <person name="Li L."/>
            <person name="Wei W."/>
            <person name="Wang X."/>
            <person name="Wang C."/>
            <person name="Huo Q."/>
            <person name="Li W."/>
            <person name="Guo W."/>
            <person name="Chen H."/>
            <person name="Chen S."/>
            <person name="Zhou L."/>
            <person name="Zhou L."/>
            <person name="Ni X."/>
            <person name="Tian J."/>
            <person name="Zhou Y."/>
            <person name="Sheng Y."/>
            <person name="Liu T."/>
            <person name="Pan Y."/>
            <person name="Xia L."/>
            <person name="Li J."/>
            <person name="Zhao F."/>
            <person name="Cao W."/>
        </authorList>
    </citation>
    <scope>NUCLEOTIDE SEQUENCE</scope>
    <source>
        <strain evidence="3">Rmic-2018</strain>
        <tissue evidence="3">Larvae</tissue>
    </source>
</reference>
<evidence type="ECO:0000256" key="1">
    <source>
        <dbReference type="SAM" id="MobiDB-lite"/>
    </source>
</evidence>
<dbReference type="InterPro" id="IPR001478">
    <property type="entry name" value="PDZ"/>
</dbReference>
<evidence type="ECO:0000313" key="4">
    <source>
        <dbReference type="Proteomes" id="UP000821866"/>
    </source>
</evidence>
<accession>A0A9J6F2M4</accession>
<feature type="region of interest" description="Disordered" evidence="1">
    <location>
        <begin position="145"/>
        <end position="207"/>
    </location>
</feature>
<feature type="compositionally biased region" description="Low complexity" evidence="1">
    <location>
        <begin position="576"/>
        <end position="590"/>
    </location>
</feature>
<organism evidence="3 4">
    <name type="scientific">Rhipicephalus microplus</name>
    <name type="common">Cattle tick</name>
    <name type="synonym">Boophilus microplus</name>
    <dbReference type="NCBI Taxonomy" id="6941"/>
    <lineage>
        <taxon>Eukaryota</taxon>
        <taxon>Metazoa</taxon>
        <taxon>Ecdysozoa</taxon>
        <taxon>Arthropoda</taxon>
        <taxon>Chelicerata</taxon>
        <taxon>Arachnida</taxon>
        <taxon>Acari</taxon>
        <taxon>Parasitiformes</taxon>
        <taxon>Ixodida</taxon>
        <taxon>Ixodoidea</taxon>
        <taxon>Ixodidae</taxon>
        <taxon>Rhipicephalinae</taxon>
        <taxon>Rhipicephalus</taxon>
        <taxon>Boophilus</taxon>
    </lineage>
</organism>
<feature type="region of interest" description="Disordered" evidence="1">
    <location>
        <begin position="1"/>
        <end position="29"/>
    </location>
</feature>
<sequence length="759" mass="82816">MEVYNDADLSDPAPAYNGEQSPPPVLLKPSVAGTKDFVTVVSVEDSASGSVASQGQKDHDNYVTLLEVDETPSATEEVLVYRLPGERLGMALKFVGGTAAGDKVSRVFIQSITPESPASRAQWKISPIKEGDEILEIGDTPCHIHDSSRLRHASPRLPGMYQTTTSTSSPSLRRPSIPPPLPPRRPKCSHSDSEEPSPTPAFPGMSLSMRLPGWEELMRKRGSGDKGDRPVQPDFYVDLLAEEDKKLLECESDDTAVARQTIAHVRSRESAEPFEQLERELDGHEETCVDDDDEQDLDFVDDPGILNDGKDALCDVLGLPSAIAPPESFQDMSSPQHHLDEDICEDTEYRLTSDEDPESRPDTLSPLQEQEEGSDQEVGMELDRRLGDAKENHVAAAMALDKLLQLNFCSSEPTSRHDDRERPSRVEDECGPEEDCFPEEEEELPADVNEQRGYDDESDRITFELHRPLQPAQDLLSYSKVVKTTEHCSSSTVVIRNGLLDSRGSQSFFETLEKVDTCFASPANKETLSEHTITISSQRRDELVGRPASSTDIELEPEYKDPLRTYQSSACVTLTPGGSESGSHGEPEGPLNFASRFDGRADEPSGSQDSIADEMLDSCGGYRDETDDAVARATEDVVMEGRLLDSPDSDVCAPGRGVAAGMYGAPPPPPEEERAAVEGCCSEARHSTEATVSAALLEGAGSDMDTIPEEETGSELLTESSQLDSDRSEPEDSSESPLPRDTPEEGSGEYPIFVLLVVQ</sequence>
<keyword evidence="4" id="KW-1185">Reference proteome</keyword>
<reference evidence="3" key="1">
    <citation type="journal article" date="2020" name="Cell">
        <title>Large-Scale Comparative Analyses of Tick Genomes Elucidate Their Genetic Diversity and Vector Capacities.</title>
        <authorList>
            <consortium name="Tick Genome and Microbiome Consortium (TIGMIC)"/>
            <person name="Jia N."/>
            <person name="Wang J."/>
            <person name="Shi W."/>
            <person name="Du L."/>
            <person name="Sun Y."/>
            <person name="Zhan W."/>
            <person name="Jiang J.F."/>
            <person name="Wang Q."/>
            <person name="Zhang B."/>
            <person name="Ji P."/>
            <person name="Bell-Sakyi L."/>
            <person name="Cui X.M."/>
            <person name="Yuan T.T."/>
            <person name="Jiang B.G."/>
            <person name="Yang W.F."/>
            <person name="Lam T.T."/>
            <person name="Chang Q.C."/>
            <person name="Ding S.J."/>
            <person name="Wang X.J."/>
            <person name="Zhu J.G."/>
            <person name="Ruan X.D."/>
            <person name="Zhao L."/>
            <person name="Wei J.T."/>
            <person name="Ye R.Z."/>
            <person name="Que T.C."/>
            <person name="Du C.H."/>
            <person name="Zhou Y.H."/>
            <person name="Cheng J.X."/>
            <person name="Dai P.F."/>
            <person name="Guo W.B."/>
            <person name="Han X.H."/>
            <person name="Huang E.J."/>
            <person name="Li L.F."/>
            <person name="Wei W."/>
            <person name="Gao Y.C."/>
            <person name="Liu J.Z."/>
            <person name="Shao H.Z."/>
            <person name="Wang X."/>
            <person name="Wang C.C."/>
            <person name="Yang T.C."/>
            <person name="Huo Q.B."/>
            <person name="Li W."/>
            <person name="Chen H.Y."/>
            <person name="Chen S.E."/>
            <person name="Zhou L.G."/>
            <person name="Ni X.B."/>
            <person name="Tian J.H."/>
            <person name="Sheng Y."/>
            <person name="Liu T."/>
            <person name="Pan Y.S."/>
            <person name="Xia L.Y."/>
            <person name="Li J."/>
            <person name="Zhao F."/>
            <person name="Cao W.C."/>
        </authorList>
    </citation>
    <scope>NUCLEOTIDE SEQUENCE</scope>
    <source>
        <strain evidence="3">Rmic-2018</strain>
    </source>
</reference>
<protein>
    <recommendedName>
        <fullName evidence="2">PDZ domain-containing protein</fullName>
    </recommendedName>
</protein>